<name>A0A7N0RJS7_KALFE</name>
<dbReference type="EnsemblPlants" id="Kaladp0011s1060.1.v1.1">
    <property type="protein sequence ID" value="Kaladp0011s1060.1.v1.1.CDS.1"/>
    <property type="gene ID" value="Kaladp0011s1060.v1.1"/>
</dbReference>
<keyword evidence="2" id="KW-1185">Reference proteome</keyword>
<protein>
    <submittedName>
        <fullName evidence="1">Uncharacterized protein</fullName>
    </submittedName>
</protein>
<accession>A0A7N0RJS7</accession>
<dbReference type="Proteomes" id="UP000594263">
    <property type="component" value="Unplaced"/>
</dbReference>
<proteinExistence type="predicted"/>
<sequence length="99" mass="11508">MRGSDHMNDTATTFSRRFTRQNHHIPSQLLGKLPPLFGSVHPLTHVITAQLLNTFNLRKIDSGAIFRHHIRIWRRHSVGTSTHHVNKAVFFRRCCFGIR</sequence>
<reference evidence="1" key="1">
    <citation type="submission" date="2021-01" db="UniProtKB">
        <authorList>
            <consortium name="EnsemblPlants"/>
        </authorList>
    </citation>
    <scope>IDENTIFICATION</scope>
</reference>
<evidence type="ECO:0000313" key="1">
    <source>
        <dbReference type="EnsemblPlants" id="Kaladp0011s1060.1.v1.1.CDS.1"/>
    </source>
</evidence>
<dbReference type="Gramene" id="Kaladp0011s1060.1.v1.1">
    <property type="protein sequence ID" value="Kaladp0011s1060.1.v1.1.CDS.1"/>
    <property type="gene ID" value="Kaladp0011s1060.v1.1"/>
</dbReference>
<dbReference type="AlphaFoldDB" id="A0A7N0RJS7"/>
<organism evidence="1 2">
    <name type="scientific">Kalanchoe fedtschenkoi</name>
    <name type="common">Lavender scallops</name>
    <name type="synonym">South American air plant</name>
    <dbReference type="NCBI Taxonomy" id="63787"/>
    <lineage>
        <taxon>Eukaryota</taxon>
        <taxon>Viridiplantae</taxon>
        <taxon>Streptophyta</taxon>
        <taxon>Embryophyta</taxon>
        <taxon>Tracheophyta</taxon>
        <taxon>Spermatophyta</taxon>
        <taxon>Magnoliopsida</taxon>
        <taxon>eudicotyledons</taxon>
        <taxon>Gunneridae</taxon>
        <taxon>Pentapetalae</taxon>
        <taxon>Saxifragales</taxon>
        <taxon>Crassulaceae</taxon>
        <taxon>Kalanchoe</taxon>
    </lineage>
</organism>
<evidence type="ECO:0000313" key="2">
    <source>
        <dbReference type="Proteomes" id="UP000594263"/>
    </source>
</evidence>